<dbReference type="GO" id="GO:0008270">
    <property type="term" value="F:zinc ion binding"/>
    <property type="evidence" value="ECO:0007669"/>
    <property type="project" value="UniProtKB-KW"/>
</dbReference>
<name>A0A9J6CKV2_POLVA</name>
<gene>
    <name evidence="3" type="ORF">PVAND_011659</name>
</gene>
<comment type="similarity">
    <text evidence="1">Belongs to the nanos family.</text>
</comment>
<organism evidence="3 4">
    <name type="scientific">Polypedilum vanderplanki</name>
    <name type="common">Sleeping chironomid midge</name>
    <dbReference type="NCBI Taxonomy" id="319348"/>
    <lineage>
        <taxon>Eukaryota</taxon>
        <taxon>Metazoa</taxon>
        <taxon>Ecdysozoa</taxon>
        <taxon>Arthropoda</taxon>
        <taxon>Hexapoda</taxon>
        <taxon>Insecta</taxon>
        <taxon>Pterygota</taxon>
        <taxon>Neoptera</taxon>
        <taxon>Endopterygota</taxon>
        <taxon>Diptera</taxon>
        <taxon>Nematocera</taxon>
        <taxon>Chironomoidea</taxon>
        <taxon>Chironomidae</taxon>
        <taxon>Chironominae</taxon>
        <taxon>Polypedilum</taxon>
        <taxon>Polypedilum</taxon>
    </lineage>
</organism>
<protein>
    <recommendedName>
        <fullName evidence="2">Nanos-type domain-containing protein</fullName>
    </recommendedName>
</protein>
<proteinExistence type="inferred from homology"/>
<dbReference type="Gene3D" id="4.10.60.30">
    <property type="entry name" value="Nanos, RNA-binding domain"/>
    <property type="match status" value="1"/>
</dbReference>
<dbReference type="GO" id="GO:0003723">
    <property type="term" value="F:RNA binding"/>
    <property type="evidence" value="ECO:0007669"/>
    <property type="project" value="UniProtKB-UniRule"/>
</dbReference>
<keyword evidence="4" id="KW-1185">Reference proteome</keyword>
<dbReference type="EMBL" id="JADBJN010000001">
    <property type="protein sequence ID" value="KAG5682299.1"/>
    <property type="molecule type" value="Genomic_DNA"/>
</dbReference>
<keyword evidence="1" id="KW-0863">Zinc-finger</keyword>
<accession>A0A9J6CKV2</accession>
<keyword evidence="1" id="KW-0862">Zinc</keyword>
<dbReference type="AlphaFoldDB" id="A0A9J6CKV2"/>
<evidence type="ECO:0000313" key="4">
    <source>
        <dbReference type="Proteomes" id="UP001107558"/>
    </source>
</evidence>
<dbReference type="InterPro" id="IPR038129">
    <property type="entry name" value="Nanos_sf"/>
</dbReference>
<dbReference type="Pfam" id="PF05741">
    <property type="entry name" value="zf-nanos"/>
    <property type="match status" value="1"/>
</dbReference>
<evidence type="ECO:0000259" key="2">
    <source>
        <dbReference type="PROSITE" id="PS51522"/>
    </source>
</evidence>
<reference evidence="3" key="1">
    <citation type="submission" date="2021-03" db="EMBL/GenBank/DDBJ databases">
        <title>Chromosome level genome of the anhydrobiotic midge Polypedilum vanderplanki.</title>
        <authorList>
            <person name="Yoshida Y."/>
            <person name="Kikawada T."/>
            <person name="Gusev O."/>
        </authorList>
    </citation>
    <scope>NUCLEOTIDE SEQUENCE</scope>
    <source>
        <strain evidence="3">NIAS01</strain>
        <tissue evidence="3">Whole body or cell culture</tissue>
    </source>
</reference>
<dbReference type="InterPro" id="IPR024161">
    <property type="entry name" value="Znf_nanos-typ"/>
</dbReference>
<comment type="caution">
    <text evidence="3">The sequence shown here is derived from an EMBL/GenBank/DDBJ whole genome shotgun (WGS) entry which is preliminary data.</text>
</comment>
<evidence type="ECO:0000313" key="3">
    <source>
        <dbReference type="EMBL" id="KAG5682299.1"/>
    </source>
</evidence>
<dbReference type="Proteomes" id="UP001107558">
    <property type="component" value="Chromosome 1"/>
</dbReference>
<dbReference type="GO" id="GO:0006417">
    <property type="term" value="P:regulation of translation"/>
    <property type="evidence" value="ECO:0007669"/>
    <property type="project" value="UniProtKB-UniRule"/>
</dbReference>
<keyword evidence="1" id="KW-0810">Translation regulation</keyword>
<keyword evidence="1" id="KW-0479">Metal-binding</keyword>
<evidence type="ECO:0000256" key="1">
    <source>
        <dbReference type="PROSITE-ProRule" id="PRU00855"/>
    </source>
</evidence>
<dbReference type="OrthoDB" id="10010129at2759"/>
<dbReference type="PROSITE" id="PS51522">
    <property type="entry name" value="ZF_NANOS"/>
    <property type="match status" value="1"/>
</dbReference>
<keyword evidence="1" id="KW-0694">RNA-binding</keyword>
<sequence length="325" mass="37653">MDKYDSDFNQNIYYHHRSSTPLYQRCKRSVQDNVSSNDSSVSSYQTCYPQCYTFPYPHLPSSKCCEYLDDDDIEIQGSYVDITNNLLSSAAEMQTLKMKQEFIDEPLKKSIHICEDKNLCESCRNTTRYLLGPPYPTIDKTREYGIFSAPLDFLTNSPPVDIKFSNSTRIEPFGCRQLLYDFANPHDNLPPLEVFTEALISVLRTRSNFQKMFENIKKETKNGFGAYIDRHKLKLNEDVKITKWNQKNLRKLYAYCDNHVIYQQIMCTVCKENGLSADIYMSHTPFSPITGKATCQVLRSQMCPICLATGDEAHFPENCSMYYHN</sequence>
<feature type="domain" description="Nanos-type" evidence="2">
    <location>
        <begin position="266"/>
        <end position="321"/>
    </location>
</feature>